<dbReference type="PANTHER" id="PTHR47557">
    <property type="entry name" value="PLANT UBX DOMAIN-CONTAINING PROTEIN 1"/>
    <property type="match status" value="1"/>
</dbReference>
<dbReference type="GO" id="GO:0032984">
    <property type="term" value="P:protein-containing complex disassembly"/>
    <property type="evidence" value="ECO:0007669"/>
    <property type="project" value="InterPro"/>
</dbReference>
<dbReference type="Proteomes" id="UP000823388">
    <property type="component" value="Chromosome 7N"/>
</dbReference>
<feature type="region of interest" description="Disordered" evidence="1">
    <location>
        <begin position="206"/>
        <end position="243"/>
    </location>
</feature>
<dbReference type="PANTHER" id="PTHR47557:SF2">
    <property type="entry name" value="PLANT UBX DOMAIN-CONTAINING PROTEIN 1"/>
    <property type="match status" value="1"/>
</dbReference>
<dbReference type="SUPFAM" id="SSF54236">
    <property type="entry name" value="Ubiquitin-like"/>
    <property type="match status" value="1"/>
</dbReference>
<evidence type="ECO:0000256" key="1">
    <source>
        <dbReference type="SAM" id="MobiDB-lite"/>
    </source>
</evidence>
<dbReference type="AlphaFoldDB" id="A0A8T0Q9L5"/>
<dbReference type="InterPro" id="IPR001012">
    <property type="entry name" value="UBX_dom"/>
</dbReference>
<feature type="compositionally biased region" description="Polar residues" evidence="1">
    <location>
        <begin position="213"/>
        <end position="233"/>
    </location>
</feature>
<comment type="caution">
    <text evidence="3">The sequence shown here is derived from an EMBL/GenBank/DDBJ whole genome shotgun (WGS) entry which is preliminary data.</text>
</comment>
<dbReference type="Gene3D" id="3.10.20.90">
    <property type="entry name" value="Phosphatidylinositol 3-kinase Catalytic Subunit, Chain A, domain 1"/>
    <property type="match status" value="1"/>
</dbReference>
<keyword evidence="4" id="KW-1185">Reference proteome</keyword>
<evidence type="ECO:0000313" key="4">
    <source>
        <dbReference type="Proteomes" id="UP000823388"/>
    </source>
</evidence>
<dbReference type="PROSITE" id="PS50033">
    <property type="entry name" value="UBX"/>
    <property type="match status" value="1"/>
</dbReference>
<organism evidence="3 4">
    <name type="scientific">Panicum virgatum</name>
    <name type="common">Blackwell switchgrass</name>
    <dbReference type="NCBI Taxonomy" id="38727"/>
    <lineage>
        <taxon>Eukaryota</taxon>
        <taxon>Viridiplantae</taxon>
        <taxon>Streptophyta</taxon>
        <taxon>Embryophyta</taxon>
        <taxon>Tracheophyta</taxon>
        <taxon>Spermatophyta</taxon>
        <taxon>Magnoliopsida</taxon>
        <taxon>Liliopsida</taxon>
        <taxon>Poales</taxon>
        <taxon>Poaceae</taxon>
        <taxon>PACMAD clade</taxon>
        <taxon>Panicoideae</taxon>
        <taxon>Panicodae</taxon>
        <taxon>Paniceae</taxon>
        <taxon>Panicinae</taxon>
        <taxon>Panicum</taxon>
        <taxon>Panicum sect. Hiantes</taxon>
    </lineage>
</organism>
<dbReference type="CDD" id="cd16118">
    <property type="entry name" value="UBX2_UBXN9"/>
    <property type="match status" value="1"/>
</dbReference>
<reference evidence="3" key="1">
    <citation type="submission" date="2020-05" db="EMBL/GenBank/DDBJ databases">
        <title>WGS assembly of Panicum virgatum.</title>
        <authorList>
            <person name="Lovell J.T."/>
            <person name="Jenkins J."/>
            <person name="Shu S."/>
            <person name="Juenger T.E."/>
            <person name="Schmutz J."/>
        </authorList>
    </citation>
    <scope>NUCLEOTIDE SEQUENCE</scope>
    <source>
        <strain evidence="3">AP13</strain>
    </source>
</reference>
<evidence type="ECO:0000313" key="3">
    <source>
        <dbReference type="EMBL" id="KAG2567014.1"/>
    </source>
</evidence>
<name>A0A8T0Q9L5_PANVG</name>
<dbReference type="InterPro" id="IPR029071">
    <property type="entry name" value="Ubiquitin-like_domsf"/>
</dbReference>
<dbReference type="GO" id="GO:0051117">
    <property type="term" value="F:ATPase binding"/>
    <property type="evidence" value="ECO:0007669"/>
    <property type="project" value="InterPro"/>
</dbReference>
<dbReference type="EMBL" id="CM029050">
    <property type="protein sequence ID" value="KAG2567014.1"/>
    <property type="molecule type" value="Genomic_DNA"/>
</dbReference>
<evidence type="ECO:0000259" key="2">
    <source>
        <dbReference type="PROSITE" id="PS50033"/>
    </source>
</evidence>
<accession>A0A8T0Q9L5</accession>
<dbReference type="Pfam" id="PF00789">
    <property type="entry name" value="UBX"/>
    <property type="match status" value="1"/>
</dbReference>
<dbReference type="InterPro" id="IPR044232">
    <property type="entry name" value="PUX1"/>
</dbReference>
<feature type="domain" description="UBX" evidence="2">
    <location>
        <begin position="93"/>
        <end position="169"/>
    </location>
</feature>
<feature type="compositionally biased region" description="Basic residues" evidence="1">
    <location>
        <begin position="234"/>
        <end position="243"/>
    </location>
</feature>
<proteinExistence type="predicted"/>
<gene>
    <name evidence="3" type="ORF">PVAP13_7NG226600</name>
</gene>
<protein>
    <recommendedName>
        <fullName evidence="2">UBX domain-containing protein</fullName>
    </recommendedName>
</protein>
<sequence length="243" mass="27491">MDPDADAQRAADKLKAVSEELGNQIRVFSREKFALQPNKLPGADHEEDDDFYELQPADYFNLVSNRIAGTKYEQSKMLKTRKMREAELAAQRAKITKAVMRVRFPDGYVLEADFLPSERIHSLVDLLMKVLARPDLPFYLYTVPPKKRILDTSQDFYTAGFVPGANIHFSYDLPEGSYTDDLKAGPFLREEIQSLDGLSLLLKPASEPDDSRMNLSALQSSVSQPDPVPTTNKKPGKPKWLKR</sequence>